<gene>
    <name evidence="2" type="ORF">PPRIM_AZ9-3.1.T1890001</name>
</gene>
<dbReference type="Pfam" id="PF00400">
    <property type="entry name" value="WD40"/>
    <property type="match status" value="2"/>
</dbReference>
<evidence type="ECO:0000313" key="3">
    <source>
        <dbReference type="Proteomes" id="UP000688137"/>
    </source>
</evidence>
<evidence type="ECO:0008006" key="4">
    <source>
        <dbReference type="Google" id="ProtNLM"/>
    </source>
</evidence>
<proteinExistence type="predicted"/>
<feature type="repeat" description="WD" evidence="1">
    <location>
        <begin position="220"/>
        <end position="251"/>
    </location>
</feature>
<sequence>MSIEQAVQSKLECCMNEIEQHLDSSFDKINNLIDQLFILDDPIKKNFSANLEVQLPKINEFHSIGQSMVQFNMIEELIQLINQKIKEKSEIQQLQLHQDYQQPQLKDKDNKIKSQSQINLKPFTYEIIQNNSIKQLNCCRAFAFNKDCSIIAIGCNSQIIIHQFKQGIQQQIQVLDQDKGSVHTLNFMKKSNQLISGYQHNTIIIWSINNNNQWVCSQTIQEHNSQINCLIVNNNEDLFISGSHDKTIKFWIKKNEWICQQTITEHQNQVNSISLNDSQNKVISCGKDKFILIIEYSEQNKNWIVIQKINVDCFGNRLCFIDDNLFTFKPIEGNLMQVYEMNNVSKSFNKTKDVIVNQGNDYYMFFPQQYINSKQLLVNRHDKYVEFIRKTENGQFEIQQSIQFNTKCIFGSLSDEGDYLITWEDSSKEIQIRKYRQE</sequence>
<keyword evidence="3" id="KW-1185">Reference proteome</keyword>
<keyword evidence="1" id="KW-0853">WD repeat</keyword>
<feature type="repeat" description="WD" evidence="1">
    <location>
        <begin position="175"/>
        <end position="210"/>
    </location>
</feature>
<dbReference type="SMART" id="SM00320">
    <property type="entry name" value="WD40"/>
    <property type="match status" value="4"/>
</dbReference>
<reference evidence="2" key="1">
    <citation type="submission" date="2021-01" db="EMBL/GenBank/DDBJ databases">
        <authorList>
            <consortium name="Genoscope - CEA"/>
            <person name="William W."/>
        </authorList>
    </citation>
    <scope>NUCLEOTIDE SEQUENCE</scope>
</reference>
<dbReference type="OMA" id="WVKENEW"/>
<dbReference type="GO" id="GO:0097361">
    <property type="term" value="C:cytosolic [4Fe-4S] assembly targeting complex"/>
    <property type="evidence" value="ECO:0007669"/>
    <property type="project" value="TreeGrafter"/>
</dbReference>
<dbReference type="PROSITE" id="PS50082">
    <property type="entry name" value="WD_REPEATS_2"/>
    <property type="match status" value="2"/>
</dbReference>
<dbReference type="PROSITE" id="PS50294">
    <property type="entry name" value="WD_REPEATS_REGION"/>
    <property type="match status" value="1"/>
</dbReference>
<dbReference type="PANTHER" id="PTHR19920">
    <property type="entry name" value="WD40 PROTEIN CIAO1"/>
    <property type="match status" value="1"/>
</dbReference>
<protein>
    <recommendedName>
        <fullName evidence="4">WD40-repeat-containing domain</fullName>
    </recommendedName>
</protein>
<organism evidence="2 3">
    <name type="scientific">Paramecium primaurelia</name>
    <dbReference type="NCBI Taxonomy" id="5886"/>
    <lineage>
        <taxon>Eukaryota</taxon>
        <taxon>Sar</taxon>
        <taxon>Alveolata</taxon>
        <taxon>Ciliophora</taxon>
        <taxon>Intramacronucleata</taxon>
        <taxon>Oligohymenophorea</taxon>
        <taxon>Peniculida</taxon>
        <taxon>Parameciidae</taxon>
        <taxon>Paramecium</taxon>
    </lineage>
</organism>
<evidence type="ECO:0000313" key="2">
    <source>
        <dbReference type="EMBL" id="CAD8117117.1"/>
    </source>
</evidence>
<evidence type="ECO:0000256" key="1">
    <source>
        <dbReference type="PROSITE-ProRule" id="PRU00221"/>
    </source>
</evidence>
<dbReference type="InterPro" id="IPR001680">
    <property type="entry name" value="WD40_rpt"/>
</dbReference>
<dbReference type="Proteomes" id="UP000688137">
    <property type="component" value="Unassembled WGS sequence"/>
</dbReference>
<dbReference type="PANTHER" id="PTHR19920:SF0">
    <property type="entry name" value="CYTOSOLIC IRON-SULFUR PROTEIN ASSEMBLY PROTEIN CIAO1-RELATED"/>
    <property type="match status" value="1"/>
</dbReference>
<accession>A0A8S1QR93</accession>
<dbReference type="GO" id="GO:0016226">
    <property type="term" value="P:iron-sulfur cluster assembly"/>
    <property type="evidence" value="ECO:0007669"/>
    <property type="project" value="TreeGrafter"/>
</dbReference>
<comment type="caution">
    <text evidence="2">The sequence shown here is derived from an EMBL/GenBank/DDBJ whole genome shotgun (WGS) entry which is preliminary data.</text>
</comment>
<dbReference type="AlphaFoldDB" id="A0A8S1QR93"/>
<dbReference type="EMBL" id="CAJJDM010000198">
    <property type="protein sequence ID" value="CAD8117117.1"/>
    <property type="molecule type" value="Genomic_DNA"/>
</dbReference>
<name>A0A8S1QR93_PARPR</name>